<dbReference type="STRING" id="930991.A0A0D0ECI2"/>
<accession>A0A0D0ECI2</accession>
<proteinExistence type="predicted"/>
<dbReference type="OrthoDB" id="9972683at2759"/>
<dbReference type="Gene3D" id="3.40.50.1820">
    <property type="entry name" value="alpha/beta hydrolase"/>
    <property type="match status" value="1"/>
</dbReference>
<organism evidence="1 2">
    <name type="scientific">Paxillus rubicundulus Ve08.2h10</name>
    <dbReference type="NCBI Taxonomy" id="930991"/>
    <lineage>
        <taxon>Eukaryota</taxon>
        <taxon>Fungi</taxon>
        <taxon>Dikarya</taxon>
        <taxon>Basidiomycota</taxon>
        <taxon>Agaricomycotina</taxon>
        <taxon>Agaricomycetes</taxon>
        <taxon>Agaricomycetidae</taxon>
        <taxon>Boletales</taxon>
        <taxon>Paxilineae</taxon>
        <taxon>Paxillaceae</taxon>
        <taxon>Paxillus</taxon>
    </lineage>
</organism>
<evidence type="ECO:0000313" key="2">
    <source>
        <dbReference type="Proteomes" id="UP000054538"/>
    </source>
</evidence>
<dbReference type="AlphaFoldDB" id="A0A0D0ECI2"/>
<sequence length="83" mass="9433">MPGAAAFETHHLPRHSDLKTFLREEWEAGFLDECDANDLLTLFHTWQVADTILDNGDLGKCLSAIKARGPIMPWKTDLYFPEC</sequence>
<dbReference type="HOGENOM" id="CLU_2543261_0_0_1"/>
<gene>
    <name evidence="1" type="ORF">PAXRUDRAFT_822768</name>
</gene>
<dbReference type="InterPro" id="IPR029058">
    <property type="entry name" value="AB_hydrolase_fold"/>
</dbReference>
<keyword evidence="2" id="KW-1185">Reference proteome</keyword>
<dbReference type="Proteomes" id="UP000054538">
    <property type="component" value="Unassembled WGS sequence"/>
</dbReference>
<reference evidence="2" key="2">
    <citation type="submission" date="2015-01" db="EMBL/GenBank/DDBJ databases">
        <title>Evolutionary Origins and Diversification of the Mycorrhizal Mutualists.</title>
        <authorList>
            <consortium name="DOE Joint Genome Institute"/>
            <consortium name="Mycorrhizal Genomics Consortium"/>
            <person name="Kohler A."/>
            <person name="Kuo A."/>
            <person name="Nagy L.G."/>
            <person name="Floudas D."/>
            <person name="Copeland A."/>
            <person name="Barry K.W."/>
            <person name="Cichocki N."/>
            <person name="Veneault-Fourrey C."/>
            <person name="LaButti K."/>
            <person name="Lindquist E.A."/>
            <person name="Lipzen A."/>
            <person name="Lundell T."/>
            <person name="Morin E."/>
            <person name="Murat C."/>
            <person name="Riley R."/>
            <person name="Ohm R."/>
            <person name="Sun H."/>
            <person name="Tunlid A."/>
            <person name="Henrissat B."/>
            <person name="Grigoriev I.V."/>
            <person name="Hibbett D.S."/>
            <person name="Martin F."/>
        </authorList>
    </citation>
    <scope>NUCLEOTIDE SEQUENCE [LARGE SCALE GENOMIC DNA]</scope>
    <source>
        <strain evidence="2">Ve08.2h10</strain>
    </source>
</reference>
<dbReference type="InParanoid" id="A0A0D0ECI2"/>
<dbReference type="EMBL" id="KN824860">
    <property type="protein sequence ID" value="KIK99415.1"/>
    <property type="molecule type" value="Genomic_DNA"/>
</dbReference>
<protein>
    <submittedName>
        <fullName evidence="1">Uncharacterized protein</fullName>
    </submittedName>
</protein>
<evidence type="ECO:0000313" key="1">
    <source>
        <dbReference type="EMBL" id="KIK99415.1"/>
    </source>
</evidence>
<reference evidence="1 2" key="1">
    <citation type="submission" date="2014-04" db="EMBL/GenBank/DDBJ databases">
        <authorList>
            <consortium name="DOE Joint Genome Institute"/>
            <person name="Kuo A."/>
            <person name="Kohler A."/>
            <person name="Jargeat P."/>
            <person name="Nagy L.G."/>
            <person name="Floudas D."/>
            <person name="Copeland A."/>
            <person name="Barry K.W."/>
            <person name="Cichocki N."/>
            <person name="Veneault-Fourrey C."/>
            <person name="LaButti K."/>
            <person name="Lindquist E.A."/>
            <person name="Lipzen A."/>
            <person name="Lundell T."/>
            <person name="Morin E."/>
            <person name="Murat C."/>
            <person name="Sun H."/>
            <person name="Tunlid A."/>
            <person name="Henrissat B."/>
            <person name="Grigoriev I.V."/>
            <person name="Hibbett D.S."/>
            <person name="Martin F."/>
            <person name="Nordberg H.P."/>
            <person name="Cantor M.N."/>
            <person name="Hua S.X."/>
        </authorList>
    </citation>
    <scope>NUCLEOTIDE SEQUENCE [LARGE SCALE GENOMIC DNA]</scope>
    <source>
        <strain evidence="1 2">Ve08.2h10</strain>
    </source>
</reference>
<name>A0A0D0ECI2_9AGAM</name>